<evidence type="ECO:0000313" key="3">
    <source>
        <dbReference type="Proteomes" id="UP001324115"/>
    </source>
</evidence>
<protein>
    <submittedName>
        <fullName evidence="2">Uncharacterized protein</fullName>
    </submittedName>
</protein>
<dbReference type="Proteomes" id="UP001324115">
    <property type="component" value="Unassembled WGS sequence"/>
</dbReference>
<sequence length="102" mass="11668">MVCLGFLLGCKRSHSIKAYILSALVIIAILCGLRILCRIIYRLLKREHPNSEEHSNDGLEMQSEIRTPHAYLISLRRALPESKFLILKREGHASFITRHISS</sequence>
<reference evidence="2 3" key="1">
    <citation type="journal article" date="2023" name="G3 (Bethesda)">
        <title>A haplotype-resolved chromosome-scale genome for Quercus rubra L. provides insights into the genetics of adaptive traits for red oak species.</title>
        <authorList>
            <person name="Kapoor B."/>
            <person name="Jenkins J."/>
            <person name="Schmutz J."/>
            <person name="Zhebentyayeva T."/>
            <person name="Kuelheim C."/>
            <person name="Coggeshall M."/>
            <person name="Heim C."/>
            <person name="Lasky J.R."/>
            <person name="Leites L."/>
            <person name="Islam-Faridi N."/>
            <person name="Romero-Severson J."/>
            <person name="DeLeo V.L."/>
            <person name="Lucas S.M."/>
            <person name="Lazic D."/>
            <person name="Gailing O."/>
            <person name="Carlson J."/>
            <person name="Staton M."/>
        </authorList>
    </citation>
    <scope>NUCLEOTIDE SEQUENCE [LARGE SCALE GENOMIC DNA]</scope>
    <source>
        <strain evidence="2">Pseudo-F2</strain>
    </source>
</reference>
<gene>
    <name evidence="2" type="ORF">RGQ29_021051</name>
</gene>
<comment type="caution">
    <text evidence="2">The sequence shown here is derived from an EMBL/GenBank/DDBJ whole genome shotgun (WGS) entry which is preliminary data.</text>
</comment>
<evidence type="ECO:0000256" key="1">
    <source>
        <dbReference type="SAM" id="Phobius"/>
    </source>
</evidence>
<keyword evidence="3" id="KW-1185">Reference proteome</keyword>
<feature type="transmembrane region" description="Helical" evidence="1">
    <location>
        <begin position="16"/>
        <end position="36"/>
    </location>
</feature>
<keyword evidence="1" id="KW-1133">Transmembrane helix</keyword>
<dbReference type="AlphaFoldDB" id="A0AAN7IQW3"/>
<dbReference type="EMBL" id="JAXUIC010000005">
    <property type="protein sequence ID" value="KAK4590723.1"/>
    <property type="molecule type" value="Genomic_DNA"/>
</dbReference>
<accession>A0AAN7IQW3</accession>
<keyword evidence="1" id="KW-0812">Transmembrane</keyword>
<keyword evidence="1" id="KW-0472">Membrane</keyword>
<name>A0AAN7IQW3_QUERU</name>
<organism evidence="2 3">
    <name type="scientific">Quercus rubra</name>
    <name type="common">Northern red oak</name>
    <name type="synonym">Quercus borealis</name>
    <dbReference type="NCBI Taxonomy" id="3512"/>
    <lineage>
        <taxon>Eukaryota</taxon>
        <taxon>Viridiplantae</taxon>
        <taxon>Streptophyta</taxon>
        <taxon>Embryophyta</taxon>
        <taxon>Tracheophyta</taxon>
        <taxon>Spermatophyta</taxon>
        <taxon>Magnoliopsida</taxon>
        <taxon>eudicotyledons</taxon>
        <taxon>Gunneridae</taxon>
        <taxon>Pentapetalae</taxon>
        <taxon>rosids</taxon>
        <taxon>fabids</taxon>
        <taxon>Fagales</taxon>
        <taxon>Fagaceae</taxon>
        <taxon>Quercus</taxon>
    </lineage>
</organism>
<evidence type="ECO:0000313" key="2">
    <source>
        <dbReference type="EMBL" id="KAK4590723.1"/>
    </source>
</evidence>
<proteinExistence type="predicted"/>